<protein>
    <submittedName>
        <fullName evidence="1">Uncharacterized protein</fullName>
    </submittedName>
</protein>
<dbReference type="Proteomes" id="UP001339962">
    <property type="component" value="Unassembled WGS sequence"/>
</dbReference>
<sequence>MVEALLNQILEKLVELQSEIDQMKTKLATKGDLAAVATKGDLVSIQQAILETNRIVKNIELNQERHERILDVLSKRSIEHEARYQRLTASAGKEN</sequence>
<accession>A0ABD5IQZ4</accession>
<gene>
    <name evidence="1" type="ORF">P9850_02295</name>
</gene>
<comment type="caution">
    <text evidence="1">The sequence shown here is derived from an EMBL/GenBank/DDBJ whole genome shotgun (WGS) entry which is preliminary data.</text>
</comment>
<proteinExistence type="predicted"/>
<reference evidence="1 2" key="1">
    <citation type="submission" date="2023-03" db="EMBL/GenBank/DDBJ databases">
        <title>Bacillus Genome Sequencing.</title>
        <authorList>
            <person name="Dunlap C."/>
        </authorList>
    </citation>
    <scope>NUCLEOTIDE SEQUENCE [LARGE SCALE GENOMIC DNA]</scope>
    <source>
        <strain evidence="1 2">NRS-38</strain>
    </source>
</reference>
<organism evidence="1 2">
    <name type="scientific">Anoxybacteroides rupiense</name>
    <dbReference type="NCBI Taxonomy" id="311460"/>
    <lineage>
        <taxon>Bacteria</taxon>
        <taxon>Bacillati</taxon>
        <taxon>Bacillota</taxon>
        <taxon>Bacilli</taxon>
        <taxon>Bacillales</taxon>
        <taxon>Anoxybacillaceae</taxon>
        <taxon>Anoxybacteroides</taxon>
    </lineage>
</organism>
<dbReference type="EMBL" id="JARTLI010000003">
    <property type="protein sequence ID" value="MED5050700.1"/>
    <property type="molecule type" value="Genomic_DNA"/>
</dbReference>
<dbReference type="RefSeq" id="WP_159719288.1">
    <property type="nucleotide sequence ID" value="NZ_JAGUQN010000014.1"/>
</dbReference>
<evidence type="ECO:0000313" key="1">
    <source>
        <dbReference type="EMBL" id="MED5050700.1"/>
    </source>
</evidence>
<evidence type="ECO:0000313" key="2">
    <source>
        <dbReference type="Proteomes" id="UP001339962"/>
    </source>
</evidence>
<dbReference type="AlphaFoldDB" id="A0ABD5IQZ4"/>
<name>A0ABD5IQZ4_9BACL</name>